<reference evidence="1 2" key="1">
    <citation type="submission" date="2020-02" db="EMBL/GenBank/DDBJ databases">
        <title>Draft genome sequence of Haematococcus lacustris strain NIES-144.</title>
        <authorList>
            <person name="Morimoto D."/>
            <person name="Nakagawa S."/>
            <person name="Yoshida T."/>
            <person name="Sawayama S."/>
        </authorList>
    </citation>
    <scope>NUCLEOTIDE SEQUENCE [LARGE SCALE GENOMIC DNA]</scope>
    <source>
        <strain evidence="1 2">NIES-144</strain>
    </source>
</reference>
<dbReference type="AlphaFoldDB" id="A0A699Z714"/>
<dbReference type="EMBL" id="BLLF01001301">
    <property type="protein sequence ID" value="GFH18437.1"/>
    <property type="molecule type" value="Genomic_DNA"/>
</dbReference>
<protein>
    <submittedName>
        <fullName evidence="1">Uncharacterized protein</fullName>
    </submittedName>
</protein>
<proteinExistence type="predicted"/>
<comment type="caution">
    <text evidence="1">The sequence shown here is derived from an EMBL/GenBank/DDBJ whole genome shotgun (WGS) entry which is preliminary data.</text>
</comment>
<dbReference type="Proteomes" id="UP000485058">
    <property type="component" value="Unassembled WGS sequence"/>
</dbReference>
<gene>
    <name evidence="1" type="ORF">HaLaN_15244</name>
</gene>
<organism evidence="1 2">
    <name type="scientific">Haematococcus lacustris</name>
    <name type="common">Green alga</name>
    <name type="synonym">Haematococcus pluvialis</name>
    <dbReference type="NCBI Taxonomy" id="44745"/>
    <lineage>
        <taxon>Eukaryota</taxon>
        <taxon>Viridiplantae</taxon>
        <taxon>Chlorophyta</taxon>
        <taxon>core chlorophytes</taxon>
        <taxon>Chlorophyceae</taxon>
        <taxon>CS clade</taxon>
        <taxon>Chlamydomonadales</taxon>
        <taxon>Haematococcaceae</taxon>
        <taxon>Haematococcus</taxon>
    </lineage>
</organism>
<evidence type="ECO:0000313" key="2">
    <source>
        <dbReference type="Proteomes" id="UP000485058"/>
    </source>
</evidence>
<sequence length="79" mass="8800">MKVKTQDMWCMEGAHAVCMGMGMGWGRMQAGRGQAIQKPLTGNKGYVGWYVMMMWLTPLKPSAVRLLGRPPPQGVQDFL</sequence>
<evidence type="ECO:0000313" key="1">
    <source>
        <dbReference type="EMBL" id="GFH18437.1"/>
    </source>
</evidence>
<keyword evidence="2" id="KW-1185">Reference proteome</keyword>
<name>A0A699Z714_HAELA</name>
<accession>A0A699Z714</accession>